<dbReference type="AlphaFoldDB" id="A0AAD9D5B6"/>
<proteinExistence type="predicted"/>
<evidence type="ECO:0000313" key="1">
    <source>
        <dbReference type="EMBL" id="KAK1734382.1"/>
    </source>
</evidence>
<name>A0AAD9D5B6_9STRA</name>
<reference evidence="1" key="1">
    <citation type="submission" date="2023-06" db="EMBL/GenBank/DDBJ databases">
        <title>Survivors Of The Sea: Transcriptome response of Skeletonema marinoi to long-term dormancy.</title>
        <authorList>
            <person name="Pinder M.I.M."/>
            <person name="Kourtchenko O."/>
            <person name="Robertson E.K."/>
            <person name="Larsson T."/>
            <person name="Maumus F."/>
            <person name="Osuna-Cruz C.M."/>
            <person name="Vancaester E."/>
            <person name="Stenow R."/>
            <person name="Vandepoele K."/>
            <person name="Ploug H."/>
            <person name="Bruchert V."/>
            <person name="Godhe A."/>
            <person name="Topel M."/>
        </authorList>
    </citation>
    <scope>NUCLEOTIDE SEQUENCE</scope>
    <source>
        <strain evidence="1">R05AC</strain>
    </source>
</reference>
<dbReference type="Proteomes" id="UP001224775">
    <property type="component" value="Unassembled WGS sequence"/>
</dbReference>
<keyword evidence="2" id="KW-1185">Reference proteome</keyword>
<protein>
    <submittedName>
        <fullName evidence="1">Uncharacterized protein</fullName>
    </submittedName>
</protein>
<organism evidence="1 2">
    <name type="scientific">Skeletonema marinoi</name>
    <dbReference type="NCBI Taxonomy" id="267567"/>
    <lineage>
        <taxon>Eukaryota</taxon>
        <taxon>Sar</taxon>
        <taxon>Stramenopiles</taxon>
        <taxon>Ochrophyta</taxon>
        <taxon>Bacillariophyta</taxon>
        <taxon>Coscinodiscophyceae</taxon>
        <taxon>Thalassiosirophycidae</taxon>
        <taxon>Thalassiosirales</taxon>
        <taxon>Skeletonemataceae</taxon>
        <taxon>Skeletonema</taxon>
        <taxon>Skeletonema marinoi-dohrnii complex</taxon>
    </lineage>
</organism>
<comment type="caution">
    <text evidence="1">The sequence shown here is derived from an EMBL/GenBank/DDBJ whole genome shotgun (WGS) entry which is preliminary data.</text>
</comment>
<accession>A0AAD9D5B6</accession>
<dbReference type="Gene3D" id="3.40.50.11350">
    <property type="match status" value="1"/>
</dbReference>
<evidence type="ECO:0000313" key="2">
    <source>
        <dbReference type="Proteomes" id="UP001224775"/>
    </source>
</evidence>
<dbReference type="EMBL" id="JATAAI010000039">
    <property type="protein sequence ID" value="KAK1734382.1"/>
    <property type="molecule type" value="Genomic_DNA"/>
</dbReference>
<gene>
    <name evidence="1" type="ORF">QTG54_014889</name>
</gene>
<sequence length="484" mass="55306">MDKDTGVSHRLASYSLASTIAATIDSALVLLEPPLDNEQNKWIKFGGSPFGCPINNDDDNDDGSCGRLPTGLSRIVHVPKMLSRGCDVPMNLTCTIPNQNSTFRIQSYQDWSIISNRTIRRFGFPEVRCIHNDSNDNMRVLAIGGYHLKFYWLDKVRPRLVQRFWDESNSTKQRRMKWEQWMEGWSTRMGVTIEEVHDYTRTNGINNIRKDDSSTYVEDYSLVDYLIAALNRAQVPTFQPWVVKDVASYMQKIDLPPSSSAKRSLFHTAGGGYDAMHVRRGDSLTRGQSIRSTEEYWMQQGYPARSNKTDDVATLSIYPTNYVPLVKYWEKYVRYNNNCNLGNASSSVRKLYVATDDINTVKSEIENLTSTNGHHFWTVCNKTVVFMFNPQEEHTTHLHQHLAPNISSRNGGNTITNGHDQYSRALAALVDLQILARSDVFVGDDRSYVSRLLWMLRTSFQDGRAHTRHIVMAWGGNAKKPPWK</sequence>